<reference evidence="5 6" key="1">
    <citation type="submission" date="2018-02" db="EMBL/GenBank/DDBJ databases">
        <title>Genomic analysis of the strain RR4-38 isolated from a seawater recirculating aquaculture system.</title>
        <authorList>
            <person name="Kim Y.-S."/>
            <person name="Jang Y.H."/>
            <person name="Kim K.-H."/>
        </authorList>
    </citation>
    <scope>NUCLEOTIDE SEQUENCE [LARGE SCALE GENOMIC DNA]</scope>
    <source>
        <strain evidence="5 6">RR4-38</strain>
    </source>
</reference>
<evidence type="ECO:0000313" key="5">
    <source>
        <dbReference type="EMBL" id="AVI50956.1"/>
    </source>
</evidence>
<dbReference type="OrthoDB" id="8764943at2"/>
<dbReference type="SUPFAM" id="SSF49464">
    <property type="entry name" value="Carboxypeptidase regulatory domain-like"/>
    <property type="match status" value="1"/>
</dbReference>
<gene>
    <name evidence="5" type="ORF">C5O00_07100</name>
</gene>
<evidence type="ECO:0000256" key="2">
    <source>
        <dbReference type="ARBA" id="ARBA00023136"/>
    </source>
</evidence>
<keyword evidence="6" id="KW-1185">Reference proteome</keyword>
<protein>
    <recommendedName>
        <fullName evidence="4">Outer membrane protein beta-barrel domain-containing protein</fullName>
    </recommendedName>
</protein>
<evidence type="ECO:0000259" key="4">
    <source>
        <dbReference type="Pfam" id="PF14905"/>
    </source>
</evidence>
<keyword evidence="2" id="KW-0472">Membrane</keyword>
<sequence>MNLTTRLTVALLFMVSTIYGQTSYTISGRILDSNNDAITFANVLLMKVSDSTFVKGAVTDESGAYILESIPANTYYVEGSVVGFQTARSEAFTLNADYTVPVLVMTEGEELGEVVVQAKKPLFTQKVDRLVINVENSIVSSGGTALEVLERSPGVVVNRQNNAISVVGKDGVVVMINGKTSYVPASSLVQLLDGMSADNIESIELITTPPANFDAEGNAGFINIVLKKNANLGLNGSYSLSLGYGKGLVSNDNINFNYRKNRFNVFGSYSYRVDQREQLFKTSREYREDGDLLSTTSRTDREPDQQNHGLRLGMDYQISEKTIIGTILTAFDNKWQMDAFNSSFDAVNGMPTSFVELANTETNQLKHFGANFNIKHEFTKDEFVSMDIDYLFYEFDNPTDYTNTFYDANMMFLRTELLQSRKETPLSTWVGKLDYNNKINDNLKVEAGAKATKNDFENDVSVANEIDGMFVFDPTLTNFSVLDEKILAAYGSAEYTIDEKTSAKAGLRYEYTDSRLDVDTQGRVVDRQFGKWFPSIFLSRTLTENLSMNLSYSKRITRPTFNDLAPFVIFFEPNTFLSGNAGLQPAISNTYKYDITFKSYFLSFQYTDEDATIANFQERIDPDTGRLIFEAANLDYTRTFSIIAGIPVKLTKWWRTQNNLTYVRQKVRSFYLGVPIEQELGIFSANSTHSFKVSDSFSAELSGFYNGPGFFGNARYDEFYAINIGLQNKFSDKWGSLKFSINDIFDSLEFNGGTNLPEQNINTRNTFDFSNRTFTITYSRNFGNRDLKSARNRETGSEAERRRIN</sequence>
<dbReference type="InterPro" id="IPR041700">
    <property type="entry name" value="OMP_b-brl_3"/>
</dbReference>
<evidence type="ECO:0000313" key="6">
    <source>
        <dbReference type="Proteomes" id="UP000238442"/>
    </source>
</evidence>
<evidence type="ECO:0000256" key="3">
    <source>
        <dbReference type="ARBA" id="ARBA00023237"/>
    </source>
</evidence>
<dbReference type="Proteomes" id="UP000238442">
    <property type="component" value="Chromosome"/>
</dbReference>
<dbReference type="Gene3D" id="2.40.170.20">
    <property type="entry name" value="TonB-dependent receptor, beta-barrel domain"/>
    <property type="match status" value="1"/>
</dbReference>
<dbReference type="InterPro" id="IPR008969">
    <property type="entry name" value="CarboxyPept-like_regulatory"/>
</dbReference>
<dbReference type="KEGG" id="aue:C5O00_07100"/>
<dbReference type="AlphaFoldDB" id="A0A2S0HWG0"/>
<feature type="domain" description="Outer membrane protein beta-barrel" evidence="4">
    <location>
        <begin position="378"/>
        <end position="778"/>
    </location>
</feature>
<dbReference type="SUPFAM" id="SSF56935">
    <property type="entry name" value="Porins"/>
    <property type="match status" value="1"/>
</dbReference>
<dbReference type="RefSeq" id="WP_105216176.1">
    <property type="nucleotide sequence ID" value="NZ_CP027062.1"/>
</dbReference>
<name>A0A2S0HWG0_9FLAO</name>
<dbReference type="PANTHER" id="PTHR40980:SF4">
    <property type="entry name" value="TONB-DEPENDENT RECEPTOR-LIKE BETA-BARREL DOMAIN-CONTAINING PROTEIN"/>
    <property type="match status" value="1"/>
</dbReference>
<dbReference type="EMBL" id="CP027062">
    <property type="protein sequence ID" value="AVI50956.1"/>
    <property type="molecule type" value="Genomic_DNA"/>
</dbReference>
<comment type="subcellular location">
    <subcellularLocation>
        <location evidence="1">Cell outer membrane</location>
    </subcellularLocation>
</comment>
<accession>A0A2S0HWG0</accession>
<dbReference type="Pfam" id="PF13620">
    <property type="entry name" value="CarboxypepD_reg"/>
    <property type="match status" value="1"/>
</dbReference>
<dbReference type="InterPro" id="IPR036942">
    <property type="entry name" value="Beta-barrel_TonB_sf"/>
</dbReference>
<dbReference type="Pfam" id="PF14905">
    <property type="entry name" value="OMP_b-brl_3"/>
    <property type="match status" value="1"/>
</dbReference>
<organism evidence="5 6">
    <name type="scientific">Pukyongia salina</name>
    <dbReference type="NCBI Taxonomy" id="2094025"/>
    <lineage>
        <taxon>Bacteria</taxon>
        <taxon>Pseudomonadati</taxon>
        <taxon>Bacteroidota</taxon>
        <taxon>Flavobacteriia</taxon>
        <taxon>Flavobacteriales</taxon>
        <taxon>Flavobacteriaceae</taxon>
        <taxon>Pukyongia</taxon>
    </lineage>
</organism>
<proteinExistence type="predicted"/>
<dbReference type="Gene3D" id="2.60.40.1120">
    <property type="entry name" value="Carboxypeptidase-like, regulatory domain"/>
    <property type="match status" value="1"/>
</dbReference>
<dbReference type="PANTHER" id="PTHR40980">
    <property type="entry name" value="PLUG DOMAIN-CONTAINING PROTEIN"/>
    <property type="match status" value="1"/>
</dbReference>
<dbReference type="GO" id="GO:0009279">
    <property type="term" value="C:cell outer membrane"/>
    <property type="evidence" value="ECO:0007669"/>
    <property type="project" value="UniProtKB-SubCell"/>
</dbReference>
<keyword evidence="3" id="KW-0998">Cell outer membrane</keyword>
<evidence type="ECO:0000256" key="1">
    <source>
        <dbReference type="ARBA" id="ARBA00004442"/>
    </source>
</evidence>